<dbReference type="InParanoid" id="B3RP91"/>
<evidence type="ECO:0000256" key="1">
    <source>
        <dbReference type="ARBA" id="ARBA00004141"/>
    </source>
</evidence>
<reference evidence="9 10" key="1">
    <citation type="journal article" date="2008" name="Nature">
        <title>The Trichoplax genome and the nature of placozoans.</title>
        <authorList>
            <person name="Srivastava M."/>
            <person name="Begovic E."/>
            <person name="Chapman J."/>
            <person name="Putnam N.H."/>
            <person name="Hellsten U."/>
            <person name="Kawashima T."/>
            <person name="Kuo A."/>
            <person name="Mitros T."/>
            <person name="Salamov A."/>
            <person name="Carpenter M.L."/>
            <person name="Signorovitch A.Y."/>
            <person name="Moreno M.A."/>
            <person name="Kamm K."/>
            <person name="Grimwood J."/>
            <person name="Schmutz J."/>
            <person name="Shapiro H."/>
            <person name="Grigoriev I.V."/>
            <person name="Buss L.W."/>
            <person name="Schierwater B."/>
            <person name="Dellaporta S.L."/>
            <person name="Rokhsar D.S."/>
        </authorList>
    </citation>
    <scope>NUCLEOTIDE SEQUENCE [LARGE SCALE GENOMIC DNA]</scope>
    <source>
        <strain evidence="9 10">Grell-BS-1999</strain>
    </source>
</reference>
<dbReference type="STRING" id="10228.B3RP91"/>
<dbReference type="GO" id="GO:0022857">
    <property type="term" value="F:transmembrane transporter activity"/>
    <property type="evidence" value="ECO:0000318"/>
    <property type="project" value="GO_Central"/>
</dbReference>
<keyword evidence="4 7" id="KW-1133">Transmembrane helix</keyword>
<evidence type="ECO:0000256" key="2">
    <source>
        <dbReference type="ARBA" id="ARBA00007168"/>
    </source>
</evidence>
<feature type="transmembrane region" description="Helical" evidence="7">
    <location>
        <begin position="307"/>
        <end position="328"/>
    </location>
</feature>
<feature type="region of interest" description="Disordered" evidence="8">
    <location>
        <begin position="575"/>
        <end position="594"/>
    </location>
</feature>
<dbReference type="Proteomes" id="UP000009022">
    <property type="component" value="Unassembled WGS sequence"/>
</dbReference>
<dbReference type="GeneID" id="6751198"/>
<evidence type="ECO:0000313" key="10">
    <source>
        <dbReference type="Proteomes" id="UP000009022"/>
    </source>
</evidence>
<evidence type="ECO:0000313" key="9">
    <source>
        <dbReference type="EMBL" id="EDV27594.1"/>
    </source>
</evidence>
<feature type="transmembrane region" description="Helical" evidence="7">
    <location>
        <begin position="255"/>
        <end position="273"/>
    </location>
</feature>
<dbReference type="Pfam" id="PF04515">
    <property type="entry name" value="Choline_transpo"/>
    <property type="match status" value="2"/>
</dbReference>
<gene>
    <name evidence="9" type="ORF">TRIADDRAFT_53446</name>
</gene>
<feature type="transmembrane region" description="Helical" evidence="7">
    <location>
        <begin position="461"/>
        <end position="484"/>
    </location>
</feature>
<feature type="transmembrane region" description="Helical" evidence="7">
    <location>
        <begin position="228"/>
        <end position="248"/>
    </location>
</feature>
<evidence type="ECO:0000256" key="8">
    <source>
        <dbReference type="SAM" id="MobiDB-lite"/>
    </source>
</evidence>
<dbReference type="eggNOG" id="KOG1362">
    <property type="taxonomic scope" value="Eukaryota"/>
</dbReference>
<dbReference type="GO" id="GO:0055085">
    <property type="term" value="P:transmembrane transport"/>
    <property type="evidence" value="ECO:0000318"/>
    <property type="project" value="GO_Central"/>
</dbReference>
<feature type="transmembrane region" description="Helical" evidence="7">
    <location>
        <begin position="418"/>
        <end position="440"/>
    </location>
</feature>
<keyword evidence="10" id="KW-1185">Reference proteome</keyword>
<comment type="subcellular location">
    <subcellularLocation>
        <location evidence="7">Cell membrane</location>
        <topology evidence="7">Multi-pass membrane protein</topology>
    </subcellularLocation>
    <subcellularLocation>
        <location evidence="1">Membrane</location>
        <topology evidence="1">Multi-pass membrane protein</topology>
    </subcellularLocation>
</comment>
<keyword evidence="6" id="KW-0325">Glycoprotein</keyword>
<evidence type="ECO:0000256" key="3">
    <source>
        <dbReference type="ARBA" id="ARBA00022692"/>
    </source>
</evidence>
<evidence type="ECO:0000256" key="6">
    <source>
        <dbReference type="ARBA" id="ARBA00023180"/>
    </source>
</evidence>
<accession>B3RP91</accession>
<keyword evidence="3 7" id="KW-0812">Transmembrane</keyword>
<dbReference type="PANTHER" id="PTHR12385:SF14">
    <property type="entry name" value="CHOLINE TRANSPORTER-LIKE 2"/>
    <property type="match status" value="1"/>
</dbReference>
<dbReference type="GO" id="GO:0005886">
    <property type="term" value="C:plasma membrane"/>
    <property type="evidence" value="ECO:0007669"/>
    <property type="project" value="UniProtKB-SubCell"/>
</dbReference>
<evidence type="ECO:0000256" key="5">
    <source>
        <dbReference type="ARBA" id="ARBA00023136"/>
    </source>
</evidence>
<dbReference type="OMA" id="SQRKCRD"/>
<dbReference type="RefSeq" id="XP_002109428.1">
    <property type="nucleotide sequence ID" value="XM_002109392.1"/>
</dbReference>
<proteinExistence type="inferred from homology"/>
<dbReference type="GO" id="GO:0016020">
    <property type="term" value="C:membrane"/>
    <property type="evidence" value="ECO:0000318"/>
    <property type="project" value="GO_Central"/>
</dbReference>
<protein>
    <recommendedName>
        <fullName evidence="7">Choline transporter-like protein</fullName>
    </recommendedName>
</protein>
<dbReference type="AlphaFoldDB" id="B3RP91"/>
<dbReference type="EMBL" id="DS985242">
    <property type="protein sequence ID" value="EDV27594.1"/>
    <property type="molecule type" value="Genomic_DNA"/>
</dbReference>
<dbReference type="KEGG" id="tad:TRIADDRAFT_53446"/>
<name>B3RP91_TRIAD</name>
<organism evidence="9 10">
    <name type="scientific">Trichoplax adhaerens</name>
    <name type="common">Trichoplax reptans</name>
    <dbReference type="NCBI Taxonomy" id="10228"/>
    <lineage>
        <taxon>Eukaryota</taxon>
        <taxon>Metazoa</taxon>
        <taxon>Placozoa</taxon>
        <taxon>Uniplacotomia</taxon>
        <taxon>Trichoplacea</taxon>
        <taxon>Trichoplacidae</taxon>
        <taxon>Trichoplax</taxon>
    </lineage>
</organism>
<feature type="transmembrane region" description="Helical" evidence="7">
    <location>
        <begin position="349"/>
        <end position="374"/>
    </location>
</feature>
<feature type="transmembrane region" description="Helical" evidence="7">
    <location>
        <begin position="514"/>
        <end position="537"/>
    </location>
</feature>
<evidence type="ECO:0000256" key="4">
    <source>
        <dbReference type="ARBA" id="ARBA00022989"/>
    </source>
</evidence>
<dbReference type="CTD" id="6751198"/>
<dbReference type="InterPro" id="IPR007603">
    <property type="entry name" value="Choline_transptr-like"/>
</dbReference>
<dbReference type="OrthoDB" id="420519at2759"/>
<dbReference type="PANTHER" id="PTHR12385">
    <property type="entry name" value="CHOLINE TRANSPORTER-LIKE (SLC FAMILY 44)"/>
    <property type="match status" value="1"/>
</dbReference>
<keyword evidence="5 7" id="KW-0472">Membrane</keyword>
<dbReference type="FunCoup" id="B3RP91">
    <property type="interactions" value="1220"/>
</dbReference>
<dbReference type="HOGENOM" id="CLU_017181_3_1_1"/>
<comment type="similarity">
    <text evidence="2 7">Belongs to the CTL (choline transporter-like) family.</text>
</comment>
<sequence length="594" mass="65225">MGQDEVDGKHGKAKQHDPDFKGPIANRGCTDIICCLLFTAYVLGLFVLGVFAFINGNPSRLIYPTDSYGNLCGSGNMADKPYLLFFNIMECTKASGVFQFQCPTQQICVKSCPTTNMDGIRSPANETVCVYHVTASSPSSTDRTNQVRDGVCAPFYLKSTSQVRRCIPDVIQNSTSAVVDSTTGQTLKTPTGDPFSLSDIINGESGVAKFLNARVIGTAVVSDINNTWYLILGAVGVAMACSLVYILIMRWIAGPMVWLSMLGLVATLSYSGYYCFNQYSILNASNSSISFSFTTSIKEYGQMKETWLAGGITSAVVGGIILLILIFLRDRVSIAIELIEEASQAVRAMCSTIFFPLFSFLLQLATIACFLLSAGTKLYEVTLVPTSANSNYTAASVCNPADIPSAPLLGSLWRCFRYHIGSLAFGALIIAIVQLIRIIIEFLEKQLRAGPHDKANPIREFFFKVAIVDNVTAFLLFLGKLLIVGITGKFFSLDVILKGIASFYYFRNRSDLNYYLVPVIIIIICAYVIASVFFGVYDMAVDTLFLCFLEDLERNDGSTEKPYFMSKDLKRIVHKENEKPKDEADNKAEMAEVA</sequence>
<feature type="transmembrane region" description="Helical" evidence="7">
    <location>
        <begin position="32"/>
        <end position="54"/>
    </location>
</feature>
<comment type="function">
    <text evidence="7">Choline transporter.</text>
</comment>
<evidence type="ECO:0000256" key="7">
    <source>
        <dbReference type="RuleBase" id="RU368066"/>
    </source>
</evidence>
<dbReference type="PhylomeDB" id="B3RP91"/>